<dbReference type="AlphaFoldDB" id="A0AAV8WPZ8"/>
<keyword evidence="1" id="KW-0472">Membrane</keyword>
<reference evidence="2" key="1">
    <citation type="journal article" date="2023" name="Insect Mol. Biol.">
        <title>Genome sequencing provides insights into the evolution of gene families encoding plant cell wall-degrading enzymes in longhorned beetles.</title>
        <authorList>
            <person name="Shin N.R."/>
            <person name="Okamura Y."/>
            <person name="Kirsch R."/>
            <person name="Pauchet Y."/>
        </authorList>
    </citation>
    <scope>NUCLEOTIDE SEQUENCE</scope>
    <source>
        <strain evidence="2">RBIC_L_NR</strain>
    </source>
</reference>
<organism evidence="2 3">
    <name type="scientific">Rhamnusium bicolor</name>
    <dbReference type="NCBI Taxonomy" id="1586634"/>
    <lineage>
        <taxon>Eukaryota</taxon>
        <taxon>Metazoa</taxon>
        <taxon>Ecdysozoa</taxon>
        <taxon>Arthropoda</taxon>
        <taxon>Hexapoda</taxon>
        <taxon>Insecta</taxon>
        <taxon>Pterygota</taxon>
        <taxon>Neoptera</taxon>
        <taxon>Endopterygota</taxon>
        <taxon>Coleoptera</taxon>
        <taxon>Polyphaga</taxon>
        <taxon>Cucujiformia</taxon>
        <taxon>Chrysomeloidea</taxon>
        <taxon>Cerambycidae</taxon>
        <taxon>Lepturinae</taxon>
        <taxon>Rhagiini</taxon>
        <taxon>Rhamnusium</taxon>
    </lineage>
</organism>
<comment type="caution">
    <text evidence="2">The sequence shown here is derived from an EMBL/GenBank/DDBJ whole genome shotgun (WGS) entry which is preliminary data.</text>
</comment>
<name>A0AAV8WPZ8_9CUCU</name>
<keyword evidence="1" id="KW-1133">Transmembrane helix</keyword>
<keyword evidence="1" id="KW-0812">Transmembrane</keyword>
<evidence type="ECO:0008006" key="4">
    <source>
        <dbReference type="Google" id="ProtNLM"/>
    </source>
</evidence>
<accession>A0AAV8WPZ8</accession>
<proteinExistence type="predicted"/>
<dbReference type="Proteomes" id="UP001162156">
    <property type="component" value="Unassembled WGS sequence"/>
</dbReference>
<protein>
    <recommendedName>
        <fullName evidence="4">Transmembrane protein</fullName>
    </recommendedName>
</protein>
<evidence type="ECO:0000313" key="3">
    <source>
        <dbReference type="Proteomes" id="UP001162156"/>
    </source>
</evidence>
<evidence type="ECO:0000256" key="1">
    <source>
        <dbReference type="SAM" id="Phobius"/>
    </source>
</evidence>
<sequence>MTTGQNEHYFIQEKNYKIDISQRKVYHILSIYYFMLFYSSISRQLSIKTVITMLILKIFINKNMFSRNSFYLKKLMYPYFFPKRKKK</sequence>
<dbReference type="EMBL" id="JANEYF010005343">
    <property type="protein sequence ID" value="KAJ8928516.1"/>
    <property type="molecule type" value="Genomic_DNA"/>
</dbReference>
<feature type="transmembrane region" description="Helical" evidence="1">
    <location>
        <begin position="25"/>
        <end position="41"/>
    </location>
</feature>
<keyword evidence="3" id="KW-1185">Reference proteome</keyword>
<gene>
    <name evidence="2" type="ORF">NQ314_018932</name>
</gene>
<evidence type="ECO:0000313" key="2">
    <source>
        <dbReference type="EMBL" id="KAJ8928516.1"/>
    </source>
</evidence>